<evidence type="ECO:0000313" key="3">
    <source>
        <dbReference type="Proteomes" id="UP000237684"/>
    </source>
</evidence>
<protein>
    <submittedName>
        <fullName evidence="2">Uncharacterized protein</fullName>
    </submittedName>
</protein>
<proteinExistence type="predicted"/>
<dbReference type="AlphaFoldDB" id="A0A2S8SXC2"/>
<dbReference type="Proteomes" id="UP000237684">
    <property type="component" value="Unassembled WGS sequence"/>
</dbReference>
<keyword evidence="1" id="KW-0732">Signal</keyword>
<dbReference type="InterPro" id="IPR008557">
    <property type="entry name" value="PhoX"/>
</dbReference>
<feature type="signal peptide" evidence="1">
    <location>
        <begin position="1"/>
        <end position="20"/>
    </location>
</feature>
<name>A0A2S8SXC2_9BACT</name>
<dbReference type="InParanoid" id="A0A2S8SXC2"/>
<dbReference type="Gene3D" id="2.120.10.30">
    <property type="entry name" value="TolB, C-terminal domain"/>
    <property type="match status" value="1"/>
</dbReference>
<keyword evidence="3" id="KW-1185">Reference proteome</keyword>
<dbReference type="SUPFAM" id="SSF63829">
    <property type="entry name" value="Calcium-dependent phosphotriesterase"/>
    <property type="match status" value="1"/>
</dbReference>
<gene>
    <name evidence="2" type="ORF">B1R32_101178</name>
</gene>
<dbReference type="EMBL" id="NIGF01000001">
    <property type="protein sequence ID" value="PQV65436.1"/>
    <property type="molecule type" value="Genomic_DNA"/>
</dbReference>
<evidence type="ECO:0000313" key="2">
    <source>
        <dbReference type="EMBL" id="PQV65436.1"/>
    </source>
</evidence>
<dbReference type="Pfam" id="PF05787">
    <property type="entry name" value="PhoX"/>
    <property type="match status" value="2"/>
</dbReference>
<organism evidence="2 3">
    <name type="scientific">Abditibacterium utsteinense</name>
    <dbReference type="NCBI Taxonomy" id="1960156"/>
    <lineage>
        <taxon>Bacteria</taxon>
        <taxon>Pseudomonadati</taxon>
        <taxon>Abditibacteriota</taxon>
        <taxon>Abditibacteriia</taxon>
        <taxon>Abditibacteriales</taxon>
        <taxon>Abditibacteriaceae</taxon>
        <taxon>Abditibacterium</taxon>
    </lineage>
</organism>
<dbReference type="RefSeq" id="WP_105482171.1">
    <property type="nucleotide sequence ID" value="NZ_NIGF01000001.1"/>
</dbReference>
<sequence>MLTRKTILMMASLSGCSLSAALLGGCGGGGNGSGGLSGATKFSQFTALTASSPSTSGGNAEQPLVLPAGYSQTVLASEPQFPDLSDMNTLSETGPQTELYRTHEGSSNGAVTATNLASKTTRIVAQRADWERFDGISWTPWGTLIAAEETSKSAFPDPAVPEATAGLVYEINPQSGQSTVRPAIGSRAHEGLRFDGEGNLYGISETSPGYIYKFTSSTKGSLAAGQLYALKITESKGDRVGAATWIPLDAAAVRVNSDAAAQAAGATGYNRPEDVECSSSPGTSRGGGNILYVAVTGPGDNRVLAIDLKSGGDANKCQVRDYVRVGLNAPADFEMPDNLTLDPNGNLYVAEDPGGLFSTGKIKGDDVWFAPRGTASGPAGSISRFATLTDSDAEPTGIYFDRAGTTLFVSIQHRGGDGLDKTMMIKKTG</sequence>
<accession>A0A2S8SXC2</accession>
<comment type="caution">
    <text evidence="2">The sequence shown here is derived from an EMBL/GenBank/DDBJ whole genome shotgun (WGS) entry which is preliminary data.</text>
</comment>
<dbReference type="PROSITE" id="PS51257">
    <property type="entry name" value="PROKAR_LIPOPROTEIN"/>
    <property type="match status" value="1"/>
</dbReference>
<reference evidence="2 3" key="1">
    <citation type="journal article" date="2018" name="Syst. Appl. Microbiol.">
        <title>Abditibacterium utsteinense sp. nov., the first cultivated member of candidate phylum FBP, isolated from ice-free Antarctic soil samples.</title>
        <authorList>
            <person name="Tahon G."/>
            <person name="Tytgat B."/>
            <person name="Lebbe L."/>
            <person name="Carlier A."/>
            <person name="Willems A."/>
        </authorList>
    </citation>
    <scope>NUCLEOTIDE SEQUENCE [LARGE SCALE GENOMIC DNA]</scope>
    <source>
        <strain evidence="2 3">LMG 29911</strain>
    </source>
</reference>
<dbReference type="PANTHER" id="PTHR35399:SF2">
    <property type="entry name" value="DUF839 DOMAIN-CONTAINING PROTEIN"/>
    <property type="match status" value="1"/>
</dbReference>
<dbReference type="InterPro" id="IPR011042">
    <property type="entry name" value="6-blade_b-propeller_TolB-like"/>
</dbReference>
<dbReference type="PANTHER" id="PTHR35399">
    <property type="entry name" value="SLR8030 PROTEIN"/>
    <property type="match status" value="1"/>
</dbReference>
<feature type="chain" id="PRO_5015442766" evidence="1">
    <location>
        <begin position="21"/>
        <end position="429"/>
    </location>
</feature>
<evidence type="ECO:0000256" key="1">
    <source>
        <dbReference type="SAM" id="SignalP"/>
    </source>
</evidence>